<dbReference type="SUPFAM" id="SSF51735">
    <property type="entry name" value="NAD(P)-binding Rossmann-fold domains"/>
    <property type="match status" value="1"/>
</dbReference>
<name>A0A024P814_9BACI</name>
<dbReference type="InterPro" id="IPR036291">
    <property type="entry name" value="NAD(P)-bd_dom_sf"/>
</dbReference>
<keyword evidence="9" id="KW-0472">Membrane</keyword>
<evidence type="ECO:0000256" key="8">
    <source>
        <dbReference type="RuleBase" id="RU004473"/>
    </source>
</evidence>
<organism evidence="11 12">
    <name type="scientific">Halobacillus karajensis</name>
    <dbReference type="NCBI Taxonomy" id="195088"/>
    <lineage>
        <taxon>Bacteria</taxon>
        <taxon>Bacillati</taxon>
        <taxon>Bacillota</taxon>
        <taxon>Bacilli</taxon>
        <taxon>Bacillales</taxon>
        <taxon>Bacillaceae</taxon>
        <taxon>Halobacillus</taxon>
    </lineage>
</organism>
<evidence type="ECO:0000256" key="7">
    <source>
        <dbReference type="ARBA" id="ARBA00023239"/>
    </source>
</evidence>
<dbReference type="FunFam" id="3.40.50.720:FF:000304">
    <property type="entry name" value="UDP-glucose 4,6-dehydratase"/>
    <property type="match status" value="1"/>
</dbReference>
<keyword evidence="7 8" id="KW-0456">Lyase</keyword>
<evidence type="ECO:0000256" key="9">
    <source>
        <dbReference type="SAM" id="Phobius"/>
    </source>
</evidence>
<evidence type="ECO:0000256" key="3">
    <source>
        <dbReference type="ARBA" id="ARBA00008178"/>
    </source>
</evidence>
<evidence type="ECO:0000256" key="1">
    <source>
        <dbReference type="ARBA" id="ARBA00001539"/>
    </source>
</evidence>
<dbReference type="EC" id="4.2.1.46" evidence="4 8"/>
<comment type="caution">
    <text evidence="11">The sequence shown here is derived from an EMBL/GenBank/DDBJ whole genome shotgun (WGS) entry which is preliminary data.</text>
</comment>
<proteinExistence type="inferred from homology"/>
<dbReference type="RefSeq" id="WP_035510412.1">
    <property type="nucleotide sequence ID" value="NZ_CCDH010000002.1"/>
</dbReference>
<dbReference type="GO" id="GO:0008460">
    <property type="term" value="F:dTDP-glucose 4,6-dehydratase activity"/>
    <property type="evidence" value="ECO:0007669"/>
    <property type="project" value="UniProtKB-EC"/>
</dbReference>
<accession>A0A024P814</accession>
<comment type="cofactor">
    <cofactor evidence="2 8">
        <name>NAD(+)</name>
        <dbReference type="ChEBI" id="CHEBI:57540"/>
    </cofactor>
</comment>
<comment type="catalytic activity">
    <reaction evidence="1 8">
        <text>dTDP-alpha-D-glucose = dTDP-4-dehydro-6-deoxy-alpha-D-glucose + H2O</text>
        <dbReference type="Rhea" id="RHEA:17221"/>
        <dbReference type="ChEBI" id="CHEBI:15377"/>
        <dbReference type="ChEBI" id="CHEBI:57477"/>
        <dbReference type="ChEBI" id="CHEBI:57649"/>
        <dbReference type="EC" id="4.2.1.46"/>
    </reaction>
</comment>
<dbReference type="PANTHER" id="PTHR43000">
    <property type="entry name" value="DTDP-D-GLUCOSE 4,6-DEHYDRATASE-RELATED"/>
    <property type="match status" value="1"/>
</dbReference>
<evidence type="ECO:0000313" key="12">
    <source>
        <dbReference type="Proteomes" id="UP000028868"/>
    </source>
</evidence>
<evidence type="ECO:0000313" key="11">
    <source>
        <dbReference type="EMBL" id="CDQ25085.1"/>
    </source>
</evidence>
<dbReference type="InterPro" id="IPR016040">
    <property type="entry name" value="NAD(P)-bd_dom"/>
</dbReference>
<dbReference type="Proteomes" id="UP000028868">
    <property type="component" value="Unassembled WGS sequence"/>
</dbReference>
<dbReference type="InterPro" id="IPR005888">
    <property type="entry name" value="dTDP_Gluc_deHydtase"/>
</dbReference>
<dbReference type="GO" id="GO:0009225">
    <property type="term" value="P:nucleotide-sugar metabolic process"/>
    <property type="evidence" value="ECO:0007669"/>
    <property type="project" value="InterPro"/>
</dbReference>
<dbReference type="AlphaFoldDB" id="A0A024P814"/>
<keyword evidence="6" id="KW-0520">NAD</keyword>
<keyword evidence="9" id="KW-0812">Transmembrane</keyword>
<reference evidence="12" key="1">
    <citation type="submission" date="2014-03" db="EMBL/GenBank/DDBJ databases">
        <authorList>
            <person name="Urmite Genomes U."/>
        </authorList>
    </citation>
    <scope>NUCLEOTIDE SEQUENCE [LARGE SCALE GENOMIC DNA]</scope>
    <source>
        <strain evidence="12">HD-03</strain>
    </source>
</reference>
<evidence type="ECO:0000259" key="10">
    <source>
        <dbReference type="Pfam" id="PF16363"/>
    </source>
</evidence>
<evidence type="ECO:0000256" key="4">
    <source>
        <dbReference type="ARBA" id="ARBA00011990"/>
    </source>
</evidence>
<evidence type="ECO:0000256" key="5">
    <source>
        <dbReference type="ARBA" id="ARBA00016977"/>
    </source>
</evidence>
<protein>
    <recommendedName>
        <fullName evidence="5 8">dTDP-glucose 4,6-dehydratase</fullName>
        <ecNumber evidence="4 8">4.2.1.46</ecNumber>
    </recommendedName>
</protein>
<reference evidence="11 12" key="2">
    <citation type="submission" date="2014-05" db="EMBL/GenBank/DDBJ databases">
        <title>Draft genome sequence of Halobacillus karajensis HK-03.</title>
        <authorList>
            <person name="Khelaifia S."/>
            <person name="Croce O."/>
            <person name="Lagier J.C."/>
            <person name="Raoult D."/>
        </authorList>
    </citation>
    <scope>NUCLEOTIDE SEQUENCE [LARGE SCALE GENOMIC DNA]</scope>
    <source>
        <strain evidence="11 12">HD-03</strain>
    </source>
</reference>
<feature type="transmembrane region" description="Helical" evidence="9">
    <location>
        <begin position="6"/>
        <end position="25"/>
    </location>
</feature>
<evidence type="ECO:0000256" key="2">
    <source>
        <dbReference type="ARBA" id="ARBA00001911"/>
    </source>
</evidence>
<comment type="similarity">
    <text evidence="3 8">Belongs to the NAD(P)-dependent epimerase/dehydratase family. dTDP-glucose dehydratase subfamily.</text>
</comment>
<gene>
    <name evidence="11" type="primary">rfbB</name>
    <name evidence="11" type="ORF">BN983_03390</name>
</gene>
<dbReference type="Gene3D" id="3.90.25.10">
    <property type="entry name" value="UDP-galactose 4-epimerase, domain 1"/>
    <property type="match status" value="1"/>
</dbReference>
<sequence>MNKPKVLLVTGGLGFIGSHFIHYYLNKYPERKIVNMDKLTYAGDTDNLADVQSKDNYFWIHGDIADQATVTQVFKDFDIQGVLHFAAESHVDKSIEDALPFITSNVLGTGVLLEAARKDWQEKGEISKRRFHLISTDEVYGTLGEKGKFTEESPYNPRNPYSATKASANMLVKSYYTTYGMNVVLSSSSNNYGPRQHKEKLIPTIIRKALSLESIPIYGDGSNVRDWLYVEDHCKAIDMVYHHGKVSELYNVGGGNEKTNLKLTRMICSTLDQLVSTVLEGSDYRSFDDLITFVDDRPGHDLRYSVDDTKLRGELKWKPDVSLEEGLAKTIDWYTTNKYEVLQ</sequence>
<dbReference type="Gene3D" id="3.40.50.720">
    <property type="entry name" value="NAD(P)-binding Rossmann-like Domain"/>
    <property type="match status" value="1"/>
</dbReference>
<keyword evidence="12" id="KW-1185">Reference proteome</keyword>
<dbReference type="EMBL" id="CCDI010000004">
    <property type="protein sequence ID" value="CDQ25085.1"/>
    <property type="molecule type" value="Genomic_DNA"/>
</dbReference>
<evidence type="ECO:0000256" key="6">
    <source>
        <dbReference type="ARBA" id="ARBA00023027"/>
    </source>
</evidence>
<dbReference type="NCBIfam" id="TIGR01181">
    <property type="entry name" value="dTDP_gluc_dehyt"/>
    <property type="match status" value="1"/>
</dbReference>
<dbReference type="Pfam" id="PF16363">
    <property type="entry name" value="GDP_Man_Dehyd"/>
    <property type="match status" value="1"/>
</dbReference>
<keyword evidence="9" id="KW-1133">Transmembrane helix</keyword>
<feature type="domain" description="NAD(P)-binding" evidence="10">
    <location>
        <begin position="8"/>
        <end position="330"/>
    </location>
</feature>
<dbReference type="CDD" id="cd05246">
    <property type="entry name" value="dTDP_GD_SDR_e"/>
    <property type="match status" value="1"/>
</dbReference>